<dbReference type="EMBL" id="CP112998">
    <property type="protein sequence ID" value="WAC15342.1"/>
    <property type="molecule type" value="Genomic_DNA"/>
</dbReference>
<dbReference type="InterPro" id="IPR010982">
    <property type="entry name" value="Lambda_DNA-bd_dom_sf"/>
</dbReference>
<dbReference type="SUPFAM" id="SSF47413">
    <property type="entry name" value="lambda repressor-like DNA-binding domains"/>
    <property type="match status" value="1"/>
</dbReference>
<dbReference type="InterPro" id="IPR001387">
    <property type="entry name" value="Cro/C1-type_HTH"/>
</dbReference>
<dbReference type="Proteomes" id="UP001164653">
    <property type="component" value="Chromosome"/>
</dbReference>
<dbReference type="AlphaFoldDB" id="A0A9E8NJC4"/>
<feature type="domain" description="TROVE" evidence="2">
    <location>
        <begin position="1"/>
        <end position="106"/>
    </location>
</feature>
<evidence type="ECO:0000259" key="1">
    <source>
        <dbReference type="PROSITE" id="PS50943"/>
    </source>
</evidence>
<dbReference type="KEGG" id="dpf:ON006_15515"/>
<accession>A0A9E8NJC4</accession>
<name>A0A9E8NJC4_9BACT</name>
<evidence type="ECO:0000259" key="2">
    <source>
        <dbReference type="PROSITE" id="PS50988"/>
    </source>
</evidence>
<dbReference type="Gene3D" id="1.10.260.40">
    <property type="entry name" value="lambda repressor-like DNA-binding domains"/>
    <property type="match status" value="1"/>
</dbReference>
<organism evidence="3 4">
    <name type="scientific">Dyadobacter pollutisoli</name>
    <dbReference type="NCBI Taxonomy" id="2910158"/>
    <lineage>
        <taxon>Bacteria</taxon>
        <taxon>Pseudomonadati</taxon>
        <taxon>Bacteroidota</taxon>
        <taxon>Cytophagia</taxon>
        <taxon>Cytophagales</taxon>
        <taxon>Spirosomataceae</taxon>
        <taxon>Dyadobacter</taxon>
    </lineage>
</organism>
<sequence>MKYRSEVLEMLNTLVPTTSVRFPERVEERAARSEYLERSRVTPINILSALRKRGMTQKDLAELLALSPQIVNQWVKGTENFTFETIGRIEKALGLGMFELTRPVEGVRDGDLV</sequence>
<dbReference type="GO" id="GO:0003677">
    <property type="term" value="F:DNA binding"/>
    <property type="evidence" value="ECO:0007669"/>
    <property type="project" value="InterPro"/>
</dbReference>
<feature type="domain" description="HTH cro/C1-type" evidence="1">
    <location>
        <begin position="46"/>
        <end position="100"/>
    </location>
</feature>
<dbReference type="PROSITE" id="PS50988">
    <property type="entry name" value="TROVE"/>
    <property type="match status" value="1"/>
</dbReference>
<dbReference type="GO" id="GO:0003723">
    <property type="term" value="F:RNA binding"/>
    <property type="evidence" value="ECO:0007669"/>
    <property type="project" value="InterPro"/>
</dbReference>
<evidence type="ECO:0000313" key="4">
    <source>
        <dbReference type="Proteomes" id="UP001164653"/>
    </source>
</evidence>
<dbReference type="CDD" id="cd00093">
    <property type="entry name" value="HTH_XRE"/>
    <property type="match status" value="1"/>
</dbReference>
<dbReference type="InterPro" id="IPR008858">
    <property type="entry name" value="TROVE_dom"/>
</dbReference>
<proteinExistence type="predicted"/>
<dbReference type="RefSeq" id="WP_244823015.1">
    <property type="nucleotide sequence ID" value="NZ_CP112998.1"/>
</dbReference>
<reference evidence="3" key="1">
    <citation type="submission" date="2022-11" db="EMBL/GenBank/DDBJ databases">
        <title>Dyadobacter pollutisoli sp. nov., isolated from plastic dumped soil.</title>
        <authorList>
            <person name="Kim J.M."/>
            <person name="Kim K.R."/>
            <person name="Lee J.K."/>
            <person name="Hao L."/>
            <person name="Jeon C.O."/>
        </authorList>
    </citation>
    <scope>NUCLEOTIDE SEQUENCE</scope>
    <source>
        <strain evidence="3">U1</strain>
    </source>
</reference>
<dbReference type="PROSITE" id="PS50943">
    <property type="entry name" value="HTH_CROC1"/>
    <property type="match status" value="1"/>
</dbReference>
<gene>
    <name evidence="3" type="ORF">ON006_15515</name>
</gene>
<dbReference type="SMART" id="SM00530">
    <property type="entry name" value="HTH_XRE"/>
    <property type="match status" value="1"/>
</dbReference>
<protein>
    <submittedName>
        <fullName evidence="3">Helix-turn-helix transcriptional regulator</fullName>
    </submittedName>
</protein>
<evidence type="ECO:0000313" key="3">
    <source>
        <dbReference type="EMBL" id="WAC15342.1"/>
    </source>
</evidence>
<dbReference type="Pfam" id="PF01381">
    <property type="entry name" value="HTH_3"/>
    <property type="match status" value="1"/>
</dbReference>
<keyword evidence="4" id="KW-1185">Reference proteome</keyword>